<keyword evidence="3" id="KW-0238">DNA-binding</keyword>
<dbReference type="Gene3D" id="1.20.5.170">
    <property type="match status" value="1"/>
</dbReference>
<comment type="caution">
    <text evidence="8">The sequence shown here is derived from an EMBL/GenBank/DDBJ whole genome shotgun (WGS) entry which is preliminary data.</text>
</comment>
<dbReference type="PANTHER" id="PTHR13044:SF14">
    <property type="entry name" value="CRYPTOCEPHAL, ISOFORM A"/>
    <property type="match status" value="1"/>
</dbReference>
<evidence type="ECO:0000313" key="9">
    <source>
        <dbReference type="Proteomes" id="UP000664521"/>
    </source>
</evidence>
<dbReference type="SMART" id="SM00338">
    <property type="entry name" value="BRLZ"/>
    <property type="match status" value="1"/>
</dbReference>
<evidence type="ECO:0000256" key="3">
    <source>
        <dbReference type="ARBA" id="ARBA00023125"/>
    </source>
</evidence>
<dbReference type="InterPro" id="IPR046347">
    <property type="entry name" value="bZIP_sf"/>
</dbReference>
<dbReference type="GO" id="GO:0005634">
    <property type="term" value="C:nucleus"/>
    <property type="evidence" value="ECO:0007669"/>
    <property type="project" value="UniProtKB-SubCell"/>
</dbReference>
<feature type="domain" description="BZIP" evidence="7">
    <location>
        <begin position="177"/>
        <end position="240"/>
    </location>
</feature>
<dbReference type="PROSITE" id="PS50217">
    <property type="entry name" value="BZIP"/>
    <property type="match status" value="1"/>
</dbReference>
<reference evidence="8" key="1">
    <citation type="submission" date="2021-03" db="EMBL/GenBank/DDBJ databases">
        <authorList>
            <person name="Tagirdzhanova G."/>
        </authorList>
    </citation>
    <scope>NUCLEOTIDE SEQUENCE</scope>
</reference>
<feature type="compositionally biased region" description="Basic residues" evidence="6">
    <location>
        <begin position="268"/>
        <end position="281"/>
    </location>
</feature>
<feature type="compositionally biased region" description="Polar residues" evidence="6">
    <location>
        <begin position="121"/>
        <end position="134"/>
    </location>
</feature>
<dbReference type="Pfam" id="PF07716">
    <property type="entry name" value="bZIP_2"/>
    <property type="match status" value="1"/>
</dbReference>
<keyword evidence="5" id="KW-0539">Nucleus</keyword>
<dbReference type="FunFam" id="1.20.5.170:FF:000075">
    <property type="entry name" value="BZIP transcription factor (MetR)"/>
    <property type="match status" value="1"/>
</dbReference>
<dbReference type="InterPro" id="IPR004827">
    <property type="entry name" value="bZIP"/>
</dbReference>
<feature type="region of interest" description="Disordered" evidence="6">
    <location>
        <begin position="148"/>
        <end position="208"/>
    </location>
</feature>
<keyword evidence="4" id="KW-0804">Transcription</keyword>
<evidence type="ECO:0000256" key="5">
    <source>
        <dbReference type="ARBA" id="ARBA00023242"/>
    </source>
</evidence>
<dbReference type="GO" id="GO:0000977">
    <property type="term" value="F:RNA polymerase II transcription regulatory region sequence-specific DNA binding"/>
    <property type="evidence" value="ECO:0007669"/>
    <property type="project" value="TreeGrafter"/>
</dbReference>
<feature type="compositionally biased region" description="Basic and acidic residues" evidence="6">
    <location>
        <begin position="252"/>
        <end position="267"/>
    </location>
</feature>
<evidence type="ECO:0000256" key="2">
    <source>
        <dbReference type="ARBA" id="ARBA00023015"/>
    </source>
</evidence>
<evidence type="ECO:0000313" key="8">
    <source>
        <dbReference type="EMBL" id="CAF9933879.1"/>
    </source>
</evidence>
<feature type="region of interest" description="Disordered" evidence="6">
    <location>
        <begin position="67"/>
        <end position="134"/>
    </location>
</feature>
<keyword evidence="2" id="KW-0805">Transcription regulation</keyword>
<proteinExistence type="predicted"/>
<dbReference type="PROSITE" id="PS00036">
    <property type="entry name" value="BZIP_BASIC"/>
    <property type="match status" value="1"/>
</dbReference>
<dbReference type="EMBL" id="CAJPDS010000071">
    <property type="protein sequence ID" value="CAF9933879.1"/>
    <property type="molecule type" value="Genomic_DNA"/>
</dbReference>
<dbReference type="PANTHER" id="PTHR13044">
    <property type="entry name" value="ACTIVATING TRANSCRIPTION FACTOR ATF 4/5"/>
    <property type="match status" value="1"/>
</dbReference>
<organism evidence="8 9">
    <name type="scientific">Heterodermia speciosa</name>
    <dbReference type="NCBI Taxonomy" id="116794"/>
    <lineage>
        <taxon>Eukaryota</taxon>
        <taxon>Fungi</taxon>
        <taxon>Dikarya</taxon>
        <taxon>Ascomycota</taxon>
        <taxon>Pezizomycotina</taxon>
        <taxon>Lecanoromycetes</taxon>
        <taxon>OSLEUM clade</taxon>
        <taxon>Lecanoromycetidae</taxon>
        <taxon>Caliciales</taxon>
        <taxon>Physciaceae</taxon>
        <taxon>Heterodermia</taxon>
    </lineage>
</organism>
<dbReference type="AlphaFoldDB" id="A0A8H3IYZ3"/>
<dbReference type="SUPFAM" id="SSF57959">
    <property type="entry name" value="Leucine zipper domain"/>
    <property type="match status" value="1"/>
</dbReference>
<evidence type="ECO:0000259" key="7">
    <source>
        <dbReference type="PROSITE" id="PS50217"/>
    </source>
</evidence>
<dbReference type="OrthoDB" id="1939598at2759"/>
<accession>A0A8H3IYZ3</accession>
<dbReference type="GO" id="GO:0001228">
    <property type="term" value="F:DNA-binding transcription activator activity, RNA polymerase II-specific"/>
    <property type="evidence" value="ECO:0007669"/>
    <property type="project" value="TreeGrafter"/>
</dbReference>
<dbReference type="Proteomes" id="UP000664521">
    <property type="component" value="Unassembled WGS sequence"/>
</dbReference>
<comment type="subcellular location">
    <subcellularLocation>
        <location evidence="1">Nucleus</location>
    </subcellularLocation>
</comment>
<gene>
    <name evidence="8" type="ORF">HETSPECPRED_009034</name>
</gene>
<sequence length="281" mass="30499">MANFANRRAPNVSQYLANLNVIPSEHDQQQEQAYSVDNDLDMFTNAEFFNFDLTEGVNGANNAVGEQVGNADQKTGYGNGNGSANRTRNPREGLDFPGGEYPFGTTPIAPPNQHHGLASGAPQTSFSHDLTSPTYGTAGSAIDALNYASPQSQSSPTFPPGQNAGSNADSTEESARQAAEEDKRRRNTAASARFRVKKKQREQALEKTAKELTDKVTALEGKIDRLQQENGWLRSLVVEKKGEEDLAEKFQKFRRSSEEVEDGDRSTNGKKKGVGTKAGKA</sequence>
<dbReference type="CDD" id="cd14705">
    <property type="entry name" value="bZIP_Zip1"/>
    <property type="match status" value="1"/>
</dbReference>
<feature type="region of interest" description="Disordered" evidence="6">
    <location>
        <begin position="252"/>
        <end position="281"/>
    </location>
</feature>
<protein>
    <recommendedName>
        <fullName evidence="7">BZIP domain-containing protein</fullName>
    </recommendedName>
</protein>
<evidence type="ECO:0000256" key="4">
    <source>
        <dbReference type="ARBA" id="ARBA00023163"/>
    </source>
</evidence>
<feature type="compositionally biased region" description="Basic and acidic residues" evidence="6">
    <location>
        <begin position="173"/>
        <end position="184"/>
    </location>
</feature>
<keyword evidence="9" id="KW-1185">Reference proteome</keyword>
<evidence type="ECO:0000256" key="1">
    <source>
        <dbReference type="ARBA" id="ARBA00004123"/>
    </source>
</evidence>
<feature type="compositionally biased region" description="Low complexity" evidence="6">
    <location>
        <begin position="149"/>
        <end position="162"/>
    </location>
</feature>
<evidence type="ECO:0000256" key="6">
    <source>
        <dbReference type="SAM" id="MobiDB-lite"/>
    </source>
</evidence>
<name>A0A8H3IYZ3_9LECA</name>